<dbReference type="EMBL" id="JAXCGZ010005830">
    <property type="protein sequence ID" value="KAK7080659.1"/>
    <property type="molecule type" value="Genomic_DNA"/>
</dbReference>
<organism evidence="5 6">
    <name type="scientific">Halocaridina rubra</name>
    <name type="common">Hawaiian red shrimp</name>
    <dbReference type="NCBI Taxonomy" id="373956"/>
    <lineage>
        <taxon>Eukaryota</taxon>
        <taxon>Metazoa</taxon>
        <taxon>Ecdysozoa</taxon>
        <taxon>Arthropoda</taxon>
        <taxon>Crustacea</taxon>
        <taxon>Multicrustacea</taxon>
        <taxon>Malacostraca</taxon>
        <taxon>Eumalacostraca</taxon>
        <taxon>Eucarida</taxon>
        <taxon>Decapoda</taxon>
        <taxon>Pleocyemata</taxon>
        <taxon>Caridea</taxon>
        <taxon>Atyoidea</taxon>
        <taxon>Atyidae</taxon>
        <taxon>Halocaridina</taxon>
    </lineage>
</organism>
<feature type="transmembrane region" description="Helical" evidence="3">
    <location>
        <begin position="26"/>
        <end position="45"/>
    </location>
</feature>
<gene>
    <name evidence="5" type="ORF">SK128_012962</name>
</gene>
<dbReference type="Proteomes" id="UP001381693">
    <property type="component" value="Unassembled WGS sequence"/>
</dbReference>
<comment type="caution">
    <text evidence="5">The sequence shown here is derived from an EMBL/GenBank/DDBJ whole genome shotgun (WGS) entry which is preliminary data.</text>
</comment>
<keyword evidence="1" id="KW-0175">Coiled coil</keyword>
<proteinExistence type="predicted"/>
<evidence type="ECO:0000259" key="4">
    <source>
        <dbReference type="Pfam" id="PF25473"/>
    </source>
</evidence>
<keyword evidence="6" id="KW-1185">Reference proteome</keyword>
<feature type="domain" description="Matrix-remodeling-associated protein 7 helical" evidence="4">
    <location>
        <begin position="90"/>
        <end position="150"/>
    </location>
</feature>
<feature type="coiled-coil region" evidence="1">
    <location>
        <begin position="106"/>
        <end position="133"/>
    </location>
</feature>
<sequence>MSGFVDSQTWEAWFESLEVFWDNTSYIFIISICLSLVLVLATWMLPIGFLGTENAASSEGYEELKSDMSESTNSSENQMEGKRKFIDTKTAERRALEKEMEVQMTLEQKREEREAQSQQLEAIFRMMQEQEDKFGKTSIGDIQDQMKLYSG</sequence>
<keyword evidence="3" id="KW-0812">Transmembrane</keyword>
<dbReference type="PANTHER" id="PTHR21845">
    <property type="entry name" value="TRANSMEMBRANE ANCHOR PROTEIN 1"/>
    <property type="match status" value="1"/>
</dbReference>
<keyword evidence="3" id="KW-0472">Membrane</keyword>
<dbReference type="PANTHER" id="PTHR21845:SF2">
    <property type="entry name" value="MATRIX-REMODELING-ASSOCIATED PROTEIN 7"/>
    <property type="match status" value="1"/>
</dbReference>
<reference evidence="5 6" key="1">
    <citation type="submission" date="2023-11" db="EMBL/GenBank/DDBJ databases">
        <title>Halocaridina rubra genome assembly.</title>
        <authorList>
            <person name="Smith C."/>
        </authorList>
    </citation>
    <scope>NUCLEOTIDE SEQUENCE [LARGE SCALE GENOMIC DNA]</scope>
    <source>
        <strain evidence="5">EP-1</strain>
        <tissue evidence="5">Whole</tissue>
    </source>
</reference>
<evidence type="ECO:0000256" key="1">
    <source>
        <dbReference type="SAM" id="Coils"/>
    </source>
</evidence>
<evidence type="ECO:0000313" key="6">
    <source>
        <dbReference type="Proteomes" id="UP001381693"/>
    </source>
</evidence>
<evidence type="ECO:0000256" key="2">
    <source>
        <dbReference type="SAM" id="MobiDB-lite"/>
    </source>
</evidence>
<protein>
    <recommendedName>
        <fullName evidence="4">Matrix-remodeling-associated protein 7 helical domain-containing protein</fullName>
    </recommendedName>
</protein>
<evidence type="ECO:0000256" key="3">
    <source>
        <dbReference type="SAM" id="Phobius"/>
    </source>
</evidence>
<dbReference type="AlphaFoldDB" id="A0AAN8XM02"/>
<dbReference type="InterPro" id="IPR057534">
    <property type="entry name" value="MXRA7_helical"/>
</dbReference>
<name>A0AAN8XM02_HALRR</name>
<evidence type="ECO:0000313" key="5">
    <source>
        <dbReference type="EMBL" id="KAK7080659.1"/>
    </source>
</evidence>
<keyword evidence="3" id="KW-1133">Transmembrane helix</keyword>
<accession>A0AAN8XM02</accession>
<feature type="region of interest" description="Disordered" evidence="2">
    <location>
        <begin position="60"/>
        <end position="84"/>
    </location>
</feature>
<dbReference type="Pfam" id="PF25473">
    <property type="entry name" value="MXRA7_helical"/>
    <property type="match status" value="1"/>
</dbReference>
<dbReference type="InterPro" id="IPR026622">
    <property type="entry name" value="Mxra7"/>
</dbReference>
<feature type="compositionally biased region" description="Polar residues" evidence="2">
    <location>
        <begin position="69"/>
        <end position="78"/>
    </location>
</feature>